<evidence type="ECO:0000256" key="1">
    <source>
        <dbReference type="ARBA" id="ARBA00004123"/>
    </source>
</evidence>
<dbReference type="GO" id="GO:0044778">
    <property type="term" value="P:meiotic DNA integrity checkpoint signaling"/>
    <property type="evidence" value="ECO:0007669"/>
    <property type="project" value="TreeGrafter"/>
</dbReference>
<protein>
    <recommendedName>
        <fullName evidence="6">Checkpoint protein</fullName>
    </recommendedName>
</protein>
<dbReference type="GeneID" id="11535547"/>
<keyword evidence="5" id="KW-1185">Reference proteome</keyword>
<dbReference type="GO" id="GO:0035861">
    <property type="term" value="C:site of double-strand break"/>
    <property type="evidence" value="ECO:0007669"/>
    <property type="project" value="TreeGrafter"/>
</dbReference>
<dbReference type="RefSeq" id="XP_003686187.1">
    <property type="nucleotide sequence ID" value="XM_003686139.1"/>
</dbReference>
<dbReference type="eggNOG" id="ENOG502RA7D">
    <property type="taxonomic scope" value="Eukaryota"/>
</dbReference>
<organism evidence="4 5">
    <name type="scientific">Tetrapisispora phaffii (strain ATCC 24235 / CBS 4417 / NBRC 1672 / NRRL Y-8282 / UCD 70-5)</name>
    <name type="common">Yeast</name>
    <name type="synonym">Fabospora phaffii</name>
    <dbReference type="NCBI Taxonomy" id="1071381"/>
    <lineage>
        <taxon>Eukaryota</taxon>
        <taxon>Fungi</taxon>
        <taxon>Dikarya</taxon>
        <taxon>Ascomycota</taxon>
        <taxon>Saccharomycotina</taxon>
        <taxon>Saccharomycetes</taxon>
        <taxon>Saccharomycetales</taxon>
        <taxon>Saccharomycetaceae</taxon>
        <taxon>Tetrapisispora</taxon>
    </lineage>
</organism>
<dbReference type="GO" id="GO:0006289">
    <property type="term" value="P:nucleotide-excision repair"/>
    <property type="evidence" value="ECO:0007669"/>
    <property type="project" value="TreeGrafter"/>
</dbReference>
<proteinExistence type="predicted"/>
<name>G8BUG7_TETPH</name>
<evidence type="ECO:0000256" key="3">
    <source>
        <dbReference type="SAM" id="MobiDB-lite"/>
    </source>
</evidence>
<dbReference type="AlphaFoldDB" id="G8BUG7"/>
<dbReference type="PANTHER" id="PTHR12900:SF0">
    <property type="entry name" value="CHECKPOINT PROTEIN"/>
    <property type="match status" value="1"/>
</dbReference>
<dbReference type="HOGENOM" id="CLU_597417_0_0_1"/>
<dbReference type="GO" id="GO:0000781">
    <property type="term" value="C:chromosome, telomeric region"/>
    <property type="evidence" value="ECO:0007669"/>
    <property type="project" value="GOC"/>
</dbReference>
<dbReference type="GO" id="GO:0033314">
    <property type="term" value="P:mitotic DNA replication checkpoint signaling"/>
    <property type="evidence" value="ECO:0007669"/>
    <property type="project" value="TreeGrafter"/>
</dbReference>
<evidence type="ECO:0000313" key="4">
    <source>
        <dbReference type="EMBL" id="CCE63753.1"/>
    </source>
</evidence>
<dbReference type="GO" id="GO:0000724">
    <property type="term" value="P:double-strand break repair via homologous recombination"/>
    <property type="evidence" value="ECO:0007669"/>
    <property type="project" value="TreeGrafter"/>
</dbReference>
<dbReference type="OrthoDB" id="419537at2759"/>
<dbReference type="STRING" id="1071381.G8BUG7"/>
<feature type="compositionally biased region" description="Polar residues" evidence="3">
    <location>
        <begin position="305"/>
        <end position="321"/>
    </location>
</feature>
<accession>G8BUG7</accession>
<gene>
    <name evidence="4" type="primary">TPHA0F02730</name>
    <name evidence="4" type="ordered locus">TPHA_0F02730</name>
</gene>
<dbReference type="PANTHER" id="PTHR12900">
    <property type="entry name" value="MITOTIC AND DNA DAMAGE CHECKPOINT PROTEIN HUS1"/>
    <property type="match status" value="1"/>
</dbReference>
<comment type="subcellular location">
    <subcellularLocation>
        <location evidence="1">Nucleus</location>
    </subcellularLocation>
</comment>
<dbReference type="GO" id="GO:0030896">
    <property type="term" value="C:checkpoint clamp complex"/>
    <property type="evidence" value="ECO:0007669"/>
    <property type="project" value="EnsemblFungi"/>
</dbReference>
<dbReference type="GO" id="GO:0003677">
    <property type="term" value="F:DNA binding"/>
    <property type="evidence" value="ECO:0007669"/>
    <property type="project" value="EnsemblFungi"/>
</dbReference>
<dbReference type="GO" id="GO:0031509">
    <property type="term" value="P:subtelomeric heterochromatin formation"/>
    <property type="evidence" value="ECO:0007669"/>
    <property type="project" value="EnsemblFungi"/>
</dbReference>
<reference evidence="4 5" key="1">
    <citation type="journal article" date="2011" name="Proc. Natl. Acad. Sci. U.S.A.">
        <title>Evolutionary erosion of yeast sex chromosomes by mating-type switching accidents.</title>
        <authorList>
            <person name="Gordon J.L."/>
            <person name="Armisen D."/>
            <person name="Proux-Wera E."/>
            <person name="Oheigeartaigh S.S."/>
            <person name="Byrne K.P."/>
            <person name="Wolfe K.H."/>
        </authorList>
    </citation>
    <scope>NUCLEOTIDE SEQUENCE [LARGE SCALE GENOMIC DNA]</scope>
    <source>
        <strain evidence="5">ATCC 24235 / CBS 4417 / NBRC 1672 / NRRL Y-8282 / UCD 70-5</strain>
    </source>
</reference>
<feature type="region of interest" description="Disordered" evidence="3">
    <location>
        <begin position="302"/>
        <end position="329"/>
    </location>
</feature>
<dbReference type="InterPro" id="IPR007150">
    <property type="entry name" value="HUS1/Mec3"/>
</dbReference>
<evidence type="ECO:0000256" key="2">
    <source>
        <dbReference type="ARBA" id="ARBA00023242"/>
    </source>
</evidence>
<dbReference type="Gene3D" id="3.70.10.10">
    <property type="match status" value="1"/>
</dbReference>
<evidence type="ECO:0008006" key="6">
    <source>
        <dbReference type="Google" id="ProtNLM"/>
    </source>
</evidence>
<dbReference type="Pfam" id="PF04005">
    <property type="entry name" value="Hus1"/>
    <property type="match status" value="1"/>
</dbReference>
<dbReference type="OMA" id="EPQVWCK"/>
<dbReference type="GO" id="GO:0000722">
    <property type="term" value="P:telomere maintenance via recombination"/>
    <property type="evidence" value="ECO:0007669"/>
    <property type="project" value="EnsemblFungi"/>
</dbReference>
<dbReference type="Proteomes" id="UP000005666">
    <property type="component" value="Chromosome 6"/>
</dbReference>
<evidence type="ECO:0000313" key="5">
    <source>
        <dbReference type="Proteomes" id="UP000005666"/>
    </source>
</evidence>
<dbReference type="KEGG" id="tpf:TPHA_0F02730"/>
<dbReference type="GO" id="GO:0031573">
    <property type="term" value="P:mitotic intra-S DNA damage checkpoint signaling"/>
    <property type="evidence" value="ECO:0007669"/>
    <property type="project" value="TreeGrafter"/>
</dbReference>
<keyword evidence="2" id="KW-0539">Nucleus</keyword>
<dbReference type="EMBL" id="HE612861">
    <property type="protein sequence ID" value="CCE63753.1"/>
    <property type="molecule type" value="Genomic_DNA"/>
</dbReference>
<sequence>MKLKLIINGTEANDDYKLLKTTISTVASIRKTFILKFDSERLVIISTPKSISVNNGTVLQQDVGQLWCTIPRDVFKLYNVKSARDLNNITMESNSDSLSNVFKRYDKVINQGSSTNMTIKLQDMPEWNLKQNSIPGYEENTRPNPVCALAITFEEIVNTSGPEFSAMNHENDMIDDNMAVATSNSNKVIVHSFKIPVKLLFKTQVARIQEPMINYENLIMYNLPSMTEEFGSGFYNFMRRVERYSNVNHIRLSGAIKKDKRADDNSDNLADLKIIINELDWHLEICWNGPLNYSCNLLGQDETEPSSNAQQSQNILNSNNDENIRDTPINGQLNIENSLEVEDSAIGTLMNSKSHDTETNNNTQINYGMDDIAKMIQEKEANESLTHEVIIKSKDWKVCSKLYSAFEEVILAISHNDSCAFHCSLDRGNVDTGNNDSASEQPRERGQIIYYMARSKAI</sequence>